<dbReference type="GO" id="GO:0005737">
    <property type="term" value="C:cytoplasm"/>
    <property type="evidence" value="ECO:0007669"/>
    <property type="project" value="UniProtKB-SubCell"/>
</dbReference>
<dbReference type="Gene3D" id="3.60.20.10">
    <property type="entry name" value="Glutamine Phosphoribosylpyrophosphate, subunit 1, domain 1"/>
    <property type="match status" value="1"/>
</dbReference>
<dbReference type="InterPro" id="IPR000243">
    <property type="entry name" value="Pept_T1A_subB"/>
</dbReference>
<dbReference type="SUPFAM" id="SSF56235">
    <property type="entry name" value="N-terminal nucleophile aminohydrolases (Ntn hydrolases)"/>
    <property type="match status" value="1"/>
</dbReference>
<reference evidence="11 12" key="2">
    <citation type="journal article" date="2024" name="Int. J. Syst. Evol. Microbiol.">
        <title>Promethearchaeum syntrophicum gen. nov., sp. nov., an anaerobic, obligately syntrophic archaeon, the first isolate of the lineage 'Asgard' archaea, and proposal of the new archaeal phylum Promethearchaeota phyl. nov. and kingdom Promethearchaeati regn. nov.</title>
        <authorList>
            <person name="Imachi H."/>
            <person name="Nobu M.K."/>
            <person name="Kato S."/>
            <person name="Takaki Y."/>
            <person name="Miyazaki M."/>
            <person name="Miyata M."/>
            <person name="Ogawara M."/>
            <person name="Saito Y."/>
            <person name="Sakai S."/>
            <person name="Tahara Y.O."/>
            <person name="Takano Y."/>
            <person name="Tasumi E."/>
            <person name="Uematsu K."/>
            <person name="Yoshimura T."/>
            <person name="Itoh T."/>
            <person name="Ohkuma M."/>
            <person name="Takai K."/>
        </authorList>
    </citation>
    <scope>NUCLEOTIDE SEQUENCE [LARGE SCALE GENOMIC DNA]</scope>
    <source>
        <strain evidence="11 12">MK-D1</strain>
    </source>
</reference>
<accession>A0A5B9D8W2</accession>
<keyword evidence="3 9" id="KW-0645">Protease</keyword>
<gene>
    <name evidence="9" type="primary">psmB</name>
    <name evidence="11" type="ORF">DSAG12_01329</name>
</gene>
<dbReference type="InterPro" id="IPR023333">
    <property type="entry name" value="Proteasome_suB-type"/>
</dbReference>
<dbReference type="GO" id="GO:0004298">
    <property type="term" value="F:threonine-type endopeptidase activity"/>
    <property type="evidence" value="ECO:0007669"/>
    <property type="project" value="UniProtKB-UniRule"/>
</dbReference>
<keyword evidence="12" id="KW-1185">Reference proteome</keyword>
<feature type="active site" description="Nucleophile" evidence="9 10">
    <location>
        <position position="41"/>
    </location>
</feature>
<dbReference type="RefSeq" id="WP_147662410.1">
    <property type="nucleotide sequence ID" value="NZ_CP042905.2"/>
</dbReference>
<protein>
    <recommendedName>
        <fullName evidence="9">Proteasome subunit beta</fullName>
        <ecNumber evidence="9">3.4.25.1</ecNumber>
    </recommendedName>
    <alternativeName>
        <fullName evidence="9">20S proteasome beta subunit</fullName>
    </alternativeName>
    <alternativeName>
        <fullName evidence="9">Proteasome core protein PsmB</fullName>
    </alternativeName>
</protein>
<keyword evidence="6 9" id="KW-0068">Autocatalytic cleavage</keyword>
<dbReference type="AlphaFoldDB" id="A0A5B9D8W2"/>
<dbReference type="InterPro" id="IPR001353">
    <property type="entry name" value="Proteasome_sua/b"/>
</dbReference>
<keyword evidence="8 9" id="KW-0865">Zymogen</keyword>
<feature type="propeptide" id="PRO_5023571233" description="Removed in mature form; by autocatalysis" evidence="9">
    <location>
        <begin position="1"/>
        <end position="40"/>
    </location>
</feature>
<evidence type="ECO:0000313" key="12">
    <source>
        <dbReference type="Proteomes" id="UP000321408"/>
    </source>
</evidence>
<evidence type="ECO:0000256" key="10">
    <source>
        <dbReference type="PIRSR" id="PIRSR600243-1"/>
    </source>
</evidence>
<dbReference type="PRINTS" id="PR00141">
    <property type="entry name" value="PROTEASOME"/>
</dbReference>
<dbReference type="PANTHER" id="PTHR32194:SF0">
    <property type="entry name" value="ATP-DEPENDENT PROTEASE SUBUNIT HSLV"/>
    <property type="match status" value="1"/>
</dbReference>
<sequence length="248" mass="27265">MNHLPPNEQPLKMNFIEITPDNVNDFKSKKIEALPNLKTGTTTVACTIKDGVVMATDNRATMGSYVANKNAKKLHRIQDYLWMTIAGGVADAIYLIDLLKAETEIYNLKNEKPIGVGQSAKLLQNILYNKKGFFQVGHLLGGVTDSEGPKVYNLGGYGSILEDDYASVGSGSVFAMGILETEWKKDLTLEEGMNICTRAVRSAIIRDMASGNGIDLVAIQKGKPPVEKRYEISAQDLIELNLKNKDKK</sequence>
<keyword evidence="4 9" id="KW-0888">Threonine protease</keyword>
<dbReference type="Pfam" id="PF00227">
    <property type="entry name" value="Proteasome"/>
    <property type="match status" value="1"/>
</dbReference>
<evidence type="ECO:0000256" key="5">
    <source>
        <dbReference type="ARBA" id="ARBA00022801"/>
    </source>
</evidence>
<comment type="subunit">
    <text evidence="9">The 20S proteasome core is composed of 14 alpha and 14 beta subunits that assemble into four stacked heptameric rings, resulting in a barrel-shaped structure. The two inner rings, each composed of seven catalytic beta subunits, are sandwiched by two outer rings, each composed of seven alpha subunits. The catalytic chamber with the active sites is on the inside of the barrel. Has a gated structure, the ends of the cylinder being occluded by the N-termini of the alpha-subunits. Is capped at one or both ends by the proteasome regulatory ATPase, PAN.</text>
</comment>
<comment type="catalytic activity">
    <reaction evidence="1 9">
        <text>Cleavage of peptide bonds with very broad specificity.</text>
        <dbReference type="EC" id="3.4.25.1"/>
    </reaction>
</comment>
<evidence type="ECO:0000256" key="4">
    <source>
        <dbReference type="ARBA" id="ARBA00022698"/>
    </source>
</evidence>
<comment type="similarity">
    <text evidence="9">Belongs to the peptidase T1B family.</text>
</comment>
<reference evidence="11 12" key="1">
    <citation type="journal article" date="2020" name="Nature">
        <title>Isolation of an archaeon at the prokaryote-eukaryote interface.</title>
        <authorList>
            <person name="Imachi H."/>
            <person name="Nobu M.K."/>
            <person name="Nakahara N."/>
            <person name="Morono Y."/>
            <person name="Ogawara M."/>
            <person name="Takaki Y."/>
            <person name="Takano Y."/>
            <person name="Uematsu K."/>
            <person name="Ikuta T."/>
            <person name="Ito M."/>
            <person name="Matsui Y."/>
            <person name="Miyazaki M."/>
            <person name="Murata K."/>
            <person name="Saito Y."/>
            <person name="Sakai S."/>
            <person name="Song C."/>
            <person name="Tasumi E."/>
            <person name="Yamanaka Y."/>
            <person name="Yamaguchi T."/>
            <person name="Kamagata Y."/>
            <person name="Tamaki H."/>
            <person name="Takai K."/>
        </authorList>
    </citation>
    <scope>NUCLEOTIDE SEQUENCE [LARGE SCALE GENOMIC DNA]</scope>
    <source>
        <strain evidence="11 12">MK-D1</strain>
    </source>
</reference>
<keyword evidence="5 9" id="KW-0378">Hydrolase</keyword>
<dbReference type="KEGG" id="psyt:DSAG12_01329"/>
<evidence type="ECO:0000256" key="9">
    <source>
        <dbReference type="HAMAP-Rule" id="MF_02113"/>
    </source>
</evidence>
<evidence type="ECO:0000256" key="6">
    <source>
        <dbReference type="ARBA" id="ARBA00022813"/>
    </source>
</evidence>
<evidence type="ECO:0000256" key="7">
    <source>
        <dbReference type="ARBA" id="ARBA00022942"/>
    </source>
</evidence>
<proteinExistence type="inferred from homology"/>
<organism evidence="11 12">
    <name type="scientific">Promethearchaeum syntrophicum</name>
    <dbReference type="NCBI Taxonomy" id="2594042"/>
    <lineage>
        <taxon>Archaea</taxon>
        <taxon>Promethearchaeati</taxon>
        <taxon>Promethearchaeota</taxon>
        <taxon>Promethearchaeia</taxon>
        <taxon>Promethearchaeales</taxon>
        <taxon>Promethearchaeaceae</taxon>
        <taxon>Promethearchaeum</taxon>
    </lineage>
</organism>
<comment type="subcellular location">
    <subcellularLocation>
        <location evidence="9">Cytoplasm</location>
    </subcellularLocation>
</comment>
<dbReference type="PROSITE" id="PS51476">
    <property type="entry name" value="PROTEASOME_BETA_2"/>
    <property type="match status" value="1"/>
</dbReference>
<dbReference type="EMBL" id="CP042905">
    <property type="protein sequence ID" value="QEE15503.1"/>
    <property type="molecule type" value="Genomic_DNA"/>
</dbReference>
<dbReference type="GO" id="GO:0010498">
    <property type="term" value="P:proteasomal protein catabolic process"/>
    <property type="evidence" value="ECO:0007669"/>
    <property type="project" value="UniProtKB-UniRule"/>
</dbReference>
<evidence type="ECO:0000256" key="2">
    <source>
        <dbReference type="ARBA" id="ARBA00022490"/>
    </source>
</evidence>
<dbReference type="PANTHER" id="PTHR32194">
    <property type="entry name" value="METALLOPROTEASE TLDD"/>
    <property type="match status" value="1"/>
</dbReference>
<comment type="activity regulation">
    <text evidence="9">The formation of the proteasomal ATPase PAN-20S proteasome complex, via the docking of the C-termini of PAN into the intersubunit pockets in the alpha-rings, triggers opening of the gate for substrate entry. Interconversion between the open-gate and close-gate conformations leads to a dynamic regulation of the 20S proteasome proteolysis activity.</text>
</comment>
<dbReference type="GO" id="GO:0019774">
    <property type="term" value="C:proteasome core complex, beta-subunit complex"/>
    <property type="evidence" value="ECO:0007669"/>
    <property type="project" value="UniProtKB-UniRule"/>
</dbReference>
<name>A0A5B9D8W2_9ARCH</name>
<keyword evidence="2 9" id="KW-0963">Cytoplasm</keyword>
<dbReference type="InterPro" id="IPR029055">
    <property type="entry name" value="Ntn_hydrolases_N"/>
</dbReference>
<dbReference type="HAMAP" id="MF_02113_A">
    <property type="entry name" value="Proteasome_B_A"/>
    <property type="match status" value="1"/>
</dbReference>
<dbReference type="EC" id="3.4.25.1" evidence="9"/>
<evidence type="ECO:0000256" key="1">
    <source>
        <dbReference type="ARBA" id="ARBA00001198"/>
    </source>
</evidence>
<feature type="chain" id="PRO_5023571232" description="Proteasome subunit beta" evidence="9">
    <location>
        <begin position="41"/>
        <end position="248"/>
    </location>
</feature>
<keyword evidence="7 9" id="KW-0647">Proteasome</keyword>
<evidence type="ECO:0000256" key="8">
    <source>
        <dbReference type="ARBA" id="ARBA00023145"/>
    </source>
</evidence>
<dbReference type="InterPro" id="IPR019983">
    <property type="entry name" value="Pept_T1A_Psome_bsu_arc"/>
</dbReference>
<comment type="function">
    <text evidence="9">Component of the proteasome core, a large protease complex with broad specificity involved in protein degradation.</text>
</comment>
<dbReference type="GeneID" id="41329321"/>
<dbReference type="OrthoDB" id="6330at2157"/>
<evidence type="ECO:0000313" key="11">
    <source>
        <dbReference type="EMBL" id="QEE15503.1"/>
    </source>
</evidence>
<dbReference type="Proteomes" id="UP000321408">
    <property type="component" value="Chromosome"/>
</dbReference>
<evidence type="ECO:0000256" key="3">
    <source>
        <dbReference type="ARBA" id="ARBA00022670"/>
    </source>
</evidence>